<accession>C4G8D2</accession>
<evidence type="ECO:0000313" key="3">
    <source>
        <dbReference type="EMBL" id="EEP28879.1"/>
    </source>
</evidence>
<dbReference type="InterPro" id="IPR009839">
    <property type="entry name" value="SseB_N"/>
</dbReference>
<dbReference type="eggNOG" id="ENOG5032SN3">
    <property type="taxonomic scope" value="Bacteria"/>
</dbReference>
<keyword evidence="4" id="KW-1185">Reference proteome</keyword>
<proteinExistence type="predicted"/>
<name>C4G8D2_9FIRM</name>
<organism evidence="3 4">
    <name type="scientific">Shuttleworthella satelles DSM 14600</name>
    <dbReference type="NCBI Taxonomy" id="626523"/>
    <lineage>
        <taxon>Bacteria</taxon>
        <taxon>Bacillati</taxon>
        <taxon>Bacillota</taxon>
        <taxon>Clostridia</taxon>
        <taxon>Lachnospirales</taxon>
        <taxon>Lachnospiraceae</taxon>
        <taxon>Shuttleworthella</taxon>
    </lineage>
</organism>
<feature type="region of interest" description="Disordered" evidence="1">
    <location>
        <begin position="12"/>
        <end position="64"/>
    </location>
</feature>
<sequence>MFFDKLKKELFHGGKGQSNEDRNVSASQGQFSRASGEGTEKPFSRAAGGGAEEPLSQTATGEERSKRFTLMAESLEIAAGEEFYVEGDLVGQAQAGELVTVLYRDGNIAHPVIEKVEILEKKGDVSADTRTARLYFSGKKALDLDWKYAVITDIPYQIEVDVNKAVENPYLLGLIQAFDRHSREEDFWNLFFRELVRSHYLLPVRMDGSMPKGQGGEVTLEKGMTFGVYRVSLNDGSSALPVYTDWVALEGMAGQCGDGWKRETMVMHFPQLVDMLEEGESIIVNPYGPKFFVVDPKTIANIVNSSGYQGEFGEARVASKTVQKDEKILLGYPAESEEVEAIRRRLVAFGKKHPEISVIDLLLKVDEEGTQSYLVIVDVPEEGCRDCFGSIYNACRDLLHRVTYMDFVTLRRAEFARTARTEPPVYQR</sequence>
<protein>
    <recommendedName>
        <fullName evidence="2">SseB protein N-terminal domain-containing protein</fullName>
    </recommendedName>
</protein>
<evidence type="ECO:0000259" key="2">
    <source>
        <dbReference type="Pfam" id="PF07179"/>
    </source>
</evidence>
<comment type="caution">
    <text evidence="3">The sequence shown here is derived from an EMBL/GenBank/DDBJ whole genome shotgun (WGS) entry which is preliminary data.</text>
</comment>
<evidence type="ECO:0000256" key="1">
    <source>
        <dbReference type="SAM" id="MobiDB-lite"/>
    </source>
</evidence>
<dbReference type="HOGENOM" id="CLU_696058_0_0_9"/>
<dbReference type="Proteomes" id="UP000003494">
    <property type="component" value="Unassembled WGS sequence"/>
</dbReference>
<gene>
    <name evidence="3" type="ORF">GCWU000342_00228</name>
</gene>
<reference evidence="3" key="1">
    <citation type="submission" date="2009-04" db="EMBL/GenBank/DDBJ databases">
        <authorList>
            <person name="Weinstock G."/>
            <person name="Sodergren E."/>
            <person name="Clifton S."/>
            <person name="Fulton L."/>
            <person name="Fulton B."/>
            <person name="Courtney L."/>
            <person name="Fronick C."/>
            <person name="Harrison M."/>
            <person name="Strong C."/>
            <person name="Farmer C."/>
            <person name="Delahaunty K."/>
            <person name="Markovic C."/>
            <person name="Hall O."/>
            <person name="Minx P."/>
            <person name="Tomlinson C."/>
            <person name="Mitreva M."/>
            <person name="Nelson J."/>
            <person name="Hou S."/>
            <person name="Wollam A."/>
            <person name="Pepin K.H."/>
            <person name="Johnson M."/>
            <person name="Bhonagiri V."/>
            <person name="Nash W.E."/>
            <person name="Warren W."/>
            <person name="Chinwalla A."/>
            <person name="Mardis E.R."/>
            <person name="Wilson R.K."/>
        </authorList>
    </citation>
    <scope>NUCLEOTIDE SEQUENCE [LARGE SCALE GENOMIC DNA]</scope>
    <source>
        <strain evidence="3">DSM 14600</strain>
    </source>
</reference>
<dbReference type="AlphaFoldDB" id="C4G8D2"/>
<feature type="domain" description="SseB protein N-terminal" evidence="2">
    <location>
        <begin position="176"/>
        <end position="300"/>
    </location>
</feature>
<dbReference type="RefSeq" id="WP_006905267.1">
    <property type="nucleotide sequence ID" value="NZ_GG665866.1"/>
</dbReference>
<feature type="compositionally biased region" description="Basic and acidic residues" evidence="1">
    <location>
        <begin position="12"/>
        <end position="23"/>
    </location>
</feature>
<feature type="compositionally biased region" description="Polar residues" evidence="1">
    <location>
        <begin position="24"/>
        <end position="33"/>
    </location>
</feature>
<dbReference type="Pfam" id="PF07179">
    <property type="entry name" value="SseB"/>
    <property type="match status" value="1"/>
</dbReference>
<dbReference type="STRING" id="626523.GCWU000342_00228"/>
<dbReference type="EMBL" id="ACIP02000001">
    <property type="protein sequence ID" value="EEP28879.1"/>
    <property type="molecule type" value="Genomic_DNA"/>
</dbReference>
<evidence type="ECO:0000313" key="4">
    <source>
        <dbReference type="Proteomes" id="UP000003494"/>
    </source>
</evidence>